<dbReference type="GO" id="GO:0016655">
    <property type="term" value="F:oxidoreductase activity, acting on NAD(P)H, quinone or similar compound as acceptor"/>
    <property type="evidence" value="ECO:0007669"/>
    <property type="project" value="UniProtKB-UniRule"/>
</dbReference>
<evidence type="ECO:0000256" key="11">
    <source>
        <dbReference type="ARBA" id="ARBA00023053"/>
    </source>
</evidence>
<keyword evidence="15 16" id="KW-0739">Sodium transport</keyword>
<dbReference type="GO" id="GO:0005886">
    <property type="term" value="C:plasma membrane"/>
    <property type="evidence" value="ECO:0007669"/>
    <property type="project" value="UniProtKB-SubCell"/>
</dbReference>
<dbReference type="PANTHER" id="PTHR30578">
    <property type="entry name" value="ELECTRON TRANSPORT COMPLEX PROTEIN RNFD"/>
    <property type="match status" value="1"/>
</dbReference>
<evidence type="ECO:0000256" key="16">
    <source>
        <dbReference type="HAMAP-Rule" id="MF_00426"/>
    </source>
</evidence>
<feature type="transmembrane region" description="Helical" evidence="16">
    <location>
        <begin position="100"/>
        <end position="121"/>
    </location>
</feature>
<evidence type="ECO:0000256" key="13">
    <source>
        <dbReference type="ARBA" id="ARBA00023075"/>
    </source>
</evidence>
<sequence>MNSIEKLMRKFEPDHDGKWAKFHPVWDGFFTILFTPGETTQKGAHIRDGVDLKRTMMMVIIALIPCLLFGIYNTGHWHYIATGETTAYMDMFGAKVGYGLMKVLPLVIVSYGVGLGVEFIFAIKNQHSIQEGFLVSGMLIPLIVPADVPLWMLAIAVIFAVVIGKEVFGGTGMNIINVALTARAFLFFGYPTKMSGNDVWMSGISDVAKRPDGYTGATPLGDLASFASDEWVYESVDKFSDKWSLMDSIFGFIPGSVGETSMIAIGIGALILLGTGIASWRIMLSFVIGGLAMGYLFNATAVNPFMELNPIHQIALGGFAFGAVFMITDPVTAAQTNTGKYIYGFLAGFFAILVRVFNPAFPEGVMMAILFFNILAPLIDHYVVQANIKRRLKRLKTKTA</sequence>
<feature type="transmembrane region" description="Helical" evidence="16">
    <location>
        <begin position="340"/>
        <end position="358"/>
    </location>
</feature>
<dbReference type="GO" id="GO:0022904">
    <property type="term" value="P:respiratory electron transport chain"/>
    <property type="evidence" value="ECO:0007669"/>
    <property type="project" value="InterPro"/>
</dbReference>
<keyword evidence="1 16" id="KW-0813">Transport</keyword>
<evidence type="ECO:0000256" key="5">
    <source>
        <dbReference type="ARBA" id="ARBA00022630"/>
    </source>
</evidence>
<dbReference type="EMBL" id="QKSB01000001">
    <property type="protein sequence ID" value="PZE18446.1"/>
    <property type="molecule type" value="Genomic_DNA"/>
</dbReference>
<evidence type="ECO:0000256" key="1">
    <source>
        <dbReference type="ARBA" id="ARBA00022448"/>
    </source>
</evidence>
<keyword evidence="5 16" id="KW-0285">Flavoprotein</keyword>
<keyword evidence="18" id="KW-1185">Reference proteome</keyword>
<dbReference type="GO" id="GO:0006814">
    <property type="term" value="P:sodium ion transport"/>
    <property type="evidence" value="ECO:0007669"/>
    <property type="project" value="UniProtKB-UniRule"/>
</dbReference>
<evidence type="ECO:0000313" key="18">
    <source>
        <dbReference type="Proteomes" id="UP000249248"/>
    </source>
</evidence>
<evidence type="ECO:0000256" key="4">
    <source>
        <dbReference type="ARBA" id="ARBA00022553"/>
    </source>
</evidence>
<dbReference type="PANTHER" id="PTHR30578:SF1">
    <property type="entry name" value="NA(+)-TRANSLOCATING NADH-QUINONE REDUCTASE SUBUNIT B"/>
    <property type="match status" value="1"/>
</dbReference>
<dbReference type="GO" id="GO:0010181">
    <property type="term" value="F:FMN binding"/>
    <property type="evidence" value="ECO:0007669"/>
    <property type="project" value="InterPro"/>
</dbReference>
<proteinExistence type="inferred from homology"/>
<dbReference type="RefSeq" id="WP_111061346.1">
    <property type="nucleotide sequence ID" value="NZ_JBHUCU010000007.1"/>
</dbReference>
<dbReference type="NCBIfam" id="TIGR01937">
    <property type="entry name" value="nqrB"/>
    <property type="match status" value="1"/>
</dbReference>
<keyword evidence="12 16" id="KW-0406">Ion transport</keyword>
<evidence type="ECO:0000256" key="12">
    <source>
        <dbReference type="ARBA" id="ARBA00023065"/>
    </source>
</evidence>
<dbReference type="InterPro" id="IPR010966">
    <property type="entry name" value="NqrB"/>
</dbReference>
<keyword evidence="2 16" id="KW-1003">Cell membrane</keyword>
<keyword evidence="7 16" id="KW-0812">Transmembrane</keyword>
<feature type="modified residue" description="FMN phosphoryl threonine" evidence="16">
    <location>
        <position position="218"/>
    </location>
</feature>
<dbReference type="OrthoDB" id="9776359at2"/>
<dbReference type="AlphaFoldDB" id="A0A2W1NKQ9"/>
<comment type="cofactor">
    <cofactor evidence="16">
        <name>FMN</name>
        <dbReference type="ChEBI" id="CHEBI:58210"/>
    </cofactor>
</comment>
<comment type="similarity">
    <text evidence="16">Belongs to the NqrB/RnfD family.</text>
</comment>
<evidence type="ECO:0000313" key="17">
    <source>
        <dbReference type="EMBL" id="PZE18446.1"/>
    </source>
</evidence>
<evidence type="ECO:0000256" key="7">
    <source>
        <dbReference type="ARBA" id="ARBA00022692"/>
    </source>
</evidence>
<comment type="subcellular location">
    <subcellularLocation>
        <location evidence="16">Cell membrane</location>
        <topology evidence="16">Multi-pass membrane protein</topology>
    </subcellularLocation>
</comment>
<evidence type="ECO:0000256" key="14">
    <source>
        <dbReference type="ARBA" id="ARBA00023136"/>
    </source>
</evidence>
<evidence type="ECO:0000256" key="8">
    <source>
        <dbReference type="ARBA" id="ARBA00022967"/>
    </source>
</evidence>
<comment type="catalytic activity">
    <reaction evidence="16">
        <text>a ubiquinone + n Na(+)(in) + NADH + H(+) = a ubiquinol + n Na(+)(out) + NAD(+)</text>
        <dbReference type="Rhea" id="RHEA:47748"/>
        <dbReference type="Rhea" id="RHEA-COMP:9565"/>
        <dbReference type="Rhea" id="RHEA-COMP:9566"/>
        <dbReference type="ChEBI" id="CHEBI:15378"/>
        <dbReference type="ChEBI" id="CHEBI:16389"/>
        <dbReference type="ChEBI" id="CHEBI:17976"/>
        <dbReference type="ChEBI" id="CHEBI:29101"/>
        <dbReference type="ChEBI" id="CHEBI:57540"/>
        <dbReference type="ChEBI" id="CHEBI:57945"/>
        <dbReference type="EC" id="7.2.1.1"/>
    </reaction>
</comment>
<feature type="transmembrane region" description="Helical" evidence="16">
    <location>
        <begin position="364"/>
        <end position="384"/>
    </location>
</feature>
<evidence type="ECO:0000256" key="3">
    <source>
        <dbReference type="ARBA" id="ARBA00022519"/>
    </source>
</evidence>
<dbReference type="NCBIfam" id="NF003756">
    <property type="entry name" value="PRK05349.1"/>
    <property type="match status" value="1"/>
</dbReference>
<dbReference type="HAMAP" id="MF_00426">
    <property type="entry name" value="NqrB"/>
    <property type="match status" value="1"/>
</dbReference>
<accession>A0A2W1NKQ9</accession>
<feature type="transmembrane region" description="Helical" evidence="16">
    <location>
        <begin position="310"/>
        <end position="328"/>
    </location>
</feature>
<keyword evidence="14 16" id="KW-0472">Membrane</keyword>
<comment type="subunit">
    <text evidence="16">Composed of six subunits; NqrA, NqrB, NqrC, NqrD, NqrE and NqrF.</text>
</comment>
<feature type="transmembrane region" description="Helical" evidence="16">
    <location>
        <begin position="280"/>
        <end position="298"/>
    </location>
</feature>
<name>A0A2W1NKQ9_9FLAO</name>
<keyword evidence="13 16" id="KW-0830">Ubiquinone</keyword>
<feature type="transmembrane region" description="Helical" evidence="16">
    <location>
        <begin position="249"/>
        <end position="273"/>
    </location>
</feature>
<dbReference type="InterPro" id="IPR004338">
    <property type="entry name" value="NqrB/RnfD"/>
</dbReference>
<keyword evidence="8 16" id="KW-1278">Translocase</keyword>
<dbReference type="GO" id="GO:0055085">
    <property type="term" value="P:transmembrane transport"/>
    <property type="evidence" value="ECO:0007669"/>
    <property type="project" value="InterPro"/>
</dbReference>
<keyword evidence="11 16" id="KW-0915">Sodium</keyword>
<evidence type="ECO:0000256" key="2">
    <source>
        <dbReference type="ARBA" id="ARBA00022475"/>
    </source>
</evidence>
<dbReference type="Pfam" id="PF03116">
    <property type="entry name" value="NQR2_RnfD_RnfE"/>
    <property type="match status" value="1"/>
</dbReference>
<organism evidence="17 18">
    <name type="scientific">Putridiphycobacter roseus</name>
    <dbReference type="NCBI Taxonomy" id="2219161"/>
    <lineage>
        <taxon>Bacteria</taxon>
        <taxon>Pseudomonadati</taxon>
        <taxon>Bacteroidota</taxon>
        <taxon>Flavobacteriia</taxon>
        <taxon>Flavobacteriales</taxon>
        <taxon>Crocinitomicaceae</taxon>
        <taxon>Putridiphycobacter</taxon>
    </lineage>
</organism>
<gene>
    <name evidence="16" type="primary">nqrB</name>
    <name evidence="17" type="ORF">DNU06_01020</name>
</gene>
<evidence type="ECO:0000256" key="9">
    <source>
        <dbReference type="ARBA" id="ARBA00022989"/>
    </source>
</evidence>
<comment type="caution">
    <text evidence="17">The sequence shown here is derived from an EMBL/GenBank/DDBJ whole genome shotgun (WGS) entry which is preliminary data.</text>
</comment>
<evidence type="ECO:0000256" key="10">
    <source>
        <dbReference type="ARBA" id="ARBA00023027"/>
    </source>
</evidence>
<evidence type="ECO:0000256" key="15">
    <source>
        <dbReference type="ARBA" id="ARBA00023201"/>
    </source>
</evidence>
<keyword evidence="6 16" id="KW-0288">FMN</keyword>
<feature type="transmembrane region" description="Helical" evidence="16">
    <location>
        <begin position="57"/>
        <end position="80"/>
    </location>
</feature>
<keyword evidence="4 16" id="KW-0597">Phosphoprotein</keyword>
<keyword evidence="3" id="KW-0997">Cell inner membrane</keyword>
<feature type="transmembrane region" description="Helical" evidence="16">
    <location>
        <begin position="133"/>
        <end position="163"/>
    </location>
</feature>
<comment type="function">
    <text evidence="16">NQR complex catalyzes the reduction of ubiquinone-1 to ubiquinol by two successive reactions, coupled with the transport of Na(+) ions from the cytoplasm to the periplasm. NqrA to NqrE are probably involved in the second step, the conversion of ubisemiquinone to ubiquinol.</text>
</comment>
<dbReference type="Proteomes" id="UP000249248">
    <property type="component" value="Unassembled WGS sequence"/>
</dbReference>
<evidence type="ECO:0000256" key="6">
    <source>
        <dbReference type="ARBA" id="ARBA00022643"/>
    </source>
</evidence>
<keyword evidence="10 16" id="KW-0520">NAD</keyword>
<reference evidence="17 18" key="1">
    <citation type="submission" date="2018-06" db="EMBL/GenBank/DDBJ databases">
        <title>The draft genome sequence of Crocinitomix sp. SM1701.</title>
        <authorList>
            <person name="Zhang X."/>
        </authorList>
    </citation>
    <scope>NUCLEOTIDE SEQUENCE [LARGE SCALE GENOMIC DNA]</scope>
    <source>
        <strain evidence="17 18">SM1701</strain>
    </source>
</reference>
<keyword evidence="9 16" id="KW-1133">Transmembrane helix</keyword>
<dbReference type="EC" id="7.2.1.1" evidence="16"/>
<protein>
    <recommendedName>
        <fullName evidence="16">Na(+)-translocating NADH-quinone reductase subunit B</fullName>
        <shortName evidence="16">Na(+)-NQR subunit B</shortName>
        <shortName evidence="16">Na(+)-translocating NQR subunit B</shortName>
        <ecNumber evidence="16">7.2.1.1</ecNumber>
    </recommendedName>
    <alternativeName>
        <fullName evidence="16">NQR complex subunit B</fullName>
    </alternativeName>
    <alternativeName>
        <fullName evidence="16">NQR-1 subunit B</fullName>
    </alternativeName>
</protein>